<gene>
    <name evidence="1" type="ORF">S58_33640</name>
</gene>
<organism evidence="1 2">
    <name type="scientific">Bradyrhizobium oligotrophicum S58</name>
    <dbReference type="NCBI Taxonomy" id="1245469"/>
    <lineage>
        <taxon>Bacteria</taxon>
        <taxon>Pseudomonadati</taxon>
        <taxon>Pseudomonadota</taxon>
        <taxon>Alphaproteobacteria</taxon>
        <taxon>Hyphomicrobiales</taxon>
        <taxon>Nitrobacteraceae</taxon>
        <taxon>Bradyrhizobium</taxon>
    </lineage>
</organism>
<dbReference type="EMBL" id="AP012603">
    <property type="protein sequence ID" value="BAM89360.1"/>
    <property type="molecule type" value="Genomic_DNA"/>
</dbReference>
<dbReference type="HOGENOM" id="CLU_2551631_0_0_5"/>
<evidence type="ECO:0000313" key="1">
    <source>
        <dbReference type="EMBL" id="BAM89360.1"/>
    </source>
</evidence>
<dbReference type="Proteomes" id="UP000011841">
    <property type="component" value="Chromosome"/>
</dbReference>
<reference evidence="1 2" key="1">
    <citation type="journal article" date="2013" name="Appl. Environ. Microbiol.">
        <title>Genome analysis suggests that the soil oligotrophic bacterium Agromonas oligotrophica (Bradyrhizobium oligotrophicum) is a nitrogen-fixing symbiont of Aeschynomene indica.</title>
        <authorList>
            <person name="Okubo T."/>
            <person name="Fukushima S."/>
            <person name="Itakura M."/>
            <person name="Oshima K."/>
            <person name="Longtonglang A."/>
            <person name="Teaumroong N."/>
            <person name="Mitsui H."/>
            <person name="Hattori M."/>
            <person name="Hattori R."/>
            <person name="Hattori T."/>
            <person name="Minamisawa K."/>
        </authorList>
    </citation>
    <scope>NUCLEOTIDE SEQUENCE [LARGE SCALE GENOMIC DNA]</scope>
    <source>
        <strain evidence="1 2">S58</strain>
    </source>
</reference>
<proteinExistence type="predicted"/>
<dbReference type="AlphaFoldDB" id="M4ZSV5"/>
<accession>M4ZSV5</accession>
<evidence type="ECO:0000313" key="2">
    <source>
        <dbReference type="Proteomes" id="UP000011841"/>
    </source>
</evidence>
<name>M4ZSV5_9BRAD</name>
<sequence>MTSSEAENQCLHVIASEAKQSRVVGGTLDCFVASLLAMTKEKPYPAYPAATAACGTATATTRRGDSRSACSTAKVSTMMAVP</sequence>
<protein>
    <submittedName>
        <fullName evidence="1">Uncharacterized protein</fullName>
    </submittedName>
</protein>
<dbReference type="KEGG" id="aol:S58_33640"/>
<keyword evidence="2" id="KW-1185">Reference proteome</keyword>